<dbReference type="EMBL" id="CACSHJ010000088">
    <property type="protein sequence ID" value="CAA0355810.1"/>
    <property type="molecule type" value="Genomic_DNA"/>
</dbReference>
<reference evidence="1 2" key="1">
    <citation type="submission" date="2019-12" db="EMBL/GenBank/DDBJ databases">
        <authorList>
            <person name="Jiao W.-B."/>
            <person name="Schneeberger K."/>
        </authorList>
    </citation>
    <scope>NUCLEOTIDE SEQUENCE [LARGE SCALE GENOMIC DNA]</scope>
    <source>
        <strain evidence="2">cv. C24</strain>
    </source>
</reference>
<name>A0A5S9WWR8_ARATH</name>
<dbReference type="OrthoDB" id="10272705at2759"/>
<evidence type="ECO:0000313" key="2">
    <source>
        <dbReference type="Proteomes" id="UP000434276"/>
    </source>
</evidence>
<evidence type="ECO:0000313" key="1">
    <source>
        <dbReference type="EMBL" id="CAA0355810.1"/>
    </source>
</evidence>
<dbReference type="AlphaFoldDB" id="A0A5S9WWR8"/>
<protein>
    <submittedName>
        <fullName evidence="1">Uncharacterized protein</fullName>
    </submittedName>
</protein>
<accession>A0A5S9WWR8</accession>
<organism evidence="1 2">
    <name type="scientific">Arabidopsis thaliana</name>
    <name type="common">Mouse-ear cress</name>
    <dbReference type="NCBI Taxonomy" id="3702"/>
    <lineage>
        <taxon>Eukaryota</taxon>
        <taxon>Viridiplantae</taxon>
        <taxon>Streptophyta</taxon>
        <taxon>Embryophyta</taxon>
        <taxon>Tracheophyta</taxon>
        <taxon>Spermatophyta</taxon>
        <taxon>Magnoliopsida</taxon>
        <taxon>eudicotyledons</taxon>
        <taxon>Gunneridae</taxon>
        <taxon>Pentapetalae</taxon>
        <taxon>rosids</taxon>
        <taxon>malvids</taxon>
        <taxon>Brassicales</taxon>
        <taxon>Brassicaceae</taxon>
        <taxon>Camelineae</taxon>
        <taxon>Arabidopsis</taxon>
    </lineage>
</organism>
<sequence length="120" mass="13915">MLIFKEFAKIEKSVEAKIGFAHKDRLHKFLDHHVVIDGSSEQRIRAFKKTFHGRSCRIREIVEDSVTTSPWRCSQNAFILQTLKGLQIDQELVEPKELLTLRITKDCFIILEKPPIADVV</sequence>
<proteinExistence type="predicted"/>
<dbReference type="ExpressionAtlas" id="A0A5S9WWR8">
    <property type="expression patterns" value="baseline and differential"/>
</dbReference>
<dbReference type="Proteomes" id="UP000434276">
    <property type="component" value="Unassembled WGS sequence"/>
</dbReference>
<gene>
    <name evidence="1" type="ORF">C24_LOCUS7239</name>
</gene>